<evidence type="ECO:0000256" key="7">
    <source>
        <dbReference type="RuleBase" id="RU004466"/>
    </source>
</evidence>
<dbReference type="InterPro" id="IPR008949">
    <property type="entry name" value="Isoprenoid_synthase_dom_sf"/>
</dbReference>
<dbReference type="PROSITE" id="PS00723">
    <property type="entry name" value="POLYPRENYL_SYNTHASE_1"/>
    <property type="match status" value="1"/>
</dbReference>
<evidence type="ECO:0000256" key="5">
    <source>
        <dbReference type="ARBA" id="ARBA00022842"/>
    </source>
</evidence>
<evidence type="ECO:0000256" key="3">
    <source>
        <dbReference type="ARBA" id="ARBA00022679"/>
    </source>
</evidence>
<dbReference type="InterPro" id="IPR033749">
    <property type="entry name" value="Polyprenyl_synt_CS"/>
</dbReference>
<accession>A0A1C9CH08</accession>
<keyword evidence="3 7" id="KW-0808">Transferase</keyword>
<dbReference type="GO" id="GO:1901663">
    <property type="term" value="P:quinone biosynthetic process"/>
    <property type="evidence" value="ECO:0007669"/>
    <property type="project" value="UniProtKB-ARBA"/>
</dbReference>
<sequence length="326" mass="35937">MTSENIFSTIDKDLLTLNHNLQSMVGARHPVLHAASEHLFTAGGKRIRPTIVILIAKAMLGKTNSRVFYSHERLAEITEIIHTASLVHDDIIDECTTRRGVPTVHNMFSTKIAVLAGDFLFAQSSWYLANLDNLAVVKTISKVITDFAEGEVRQGLVSFDTRIMVNEYIEKSFYKTASLIAASCKGSAILSEVSAREQDKCYLYGKHLGLAFQIVDDILDIIGKPDELGKPSGSDLKNGNLTAPILFALTESPELQNLIDNEFEGESDVGQAINLISKTQGINKAKDLAAEHIQAAINIFSSSKDIEYEDYCNLVKVSSYVLERIN</sequence>
<dbReference type="SUPFAM" id="SSF48576">
    <property type="entry name" value="Terpenoid synthases"/>
    <property type="match status" value="1"/>
</dbReference>
<dbReference type="Gene3D" id="1.10.600.10">
    <property type="entry name" value="Farnesyl Diphosphate Synthase"/>
    <property type="match status" value="1"/>
</dbReference>
<dbReference type="GO" id="GO:0046872">
    <property type="term" value="F:metal ion binding"/>
    <property type="evidence" value="ECO:0007669"/>
    <property type="project" value="UniProtKB-KW"/>
</dbReference>
<organism evidence="8">
    <name type="scientific">Palmaria palmata</name>
    <name type="common">Dulse</name>
    <name type="synonym">Rhodymenia palmata</name>
    <dbReference type="NCBI Taxonomy" id="2822"/>
    <lineage>
        <taxon>Eukaryota</taxon>
        <taxon>Rhodophyta</taxon>
        <taxon>Florideophyceae</taxon>
        <taxon>Nemaliophycidae</taxon>
        <taxon>Palmariales</taxon>
        <taxon>Palmariaceae</taxon>
        <taxon>Palmaria</taxon>
    </lineage>
</organism>
<comment type="cofactor">
    <cofactor evidence="1">
        <name>Mg(2+)</name>
        <dbReference type="ChEBI" id="CHEBI:18420"/>
    </cofactor>
</comment>
<dbReference type="InterPro" id="IPR000092">
    <property type="entry name" value="Polyprenyl_synt"/>
</dbReference>
<evidence type="ECO:0000256" key="4">
    <source>
        <dbReference type="ARBA" id="ARBA00022723"/>
    </source>
</evidence>
<dbReference type="EMBL" id="KX284726">
    <property type="protein sequence ID" value="AOM67655.1"/>
    <property type="molecule type" value="Genomic_DNA"/>
</dbReference>
<dbReference type="PANTHER" id="PTHR12001">
    <property type="entry name" value="GERANYLGERANYL PYROPHOSPHATE SYNTHASE"/>
    <property type="match status" value="1"/>
</dbReference>
<dbReference type="PROSITE" id="PS00444">
    <property type="entry name" value="POLYPRENYL_SYNTHASE_2"/>
    <property type="match status" value="1"/>
</dbReference>
<keyword evidence="4" id="KW-0479">Metal-binding</keyword>
<keyword evidence="5" id="KW-0460">Magnesium</keyword>
<evidence type="ECO:0000256" key="1">
    <source>
        <dbReference type="ARBA" id="ARBA00001946"/>
    </source>
</evidence>
<dbReference type="GO" id="GO:0004659">
    <property type="term" value="F:prenyltransferase activity"/>
    <property type="evidence" value="ECO:0007669"/>
    <property type="project" value="InterPro"/>
</dbReference>
<dbReference type="Pfam" id="PF00348">
    <property type="entry name" value="polyprenyl_synt"/>
    <property type="match status" value="1"/>
</dbReference>
<gene>
    <name evidence="8" type="primary">preA</name>
    <name evidence="8" type="ORF">Palma_023</name>
</gene>
<evidence type="ECO:0000256" key="2">
    <source>
        <dbReference type="ARBA" id="ARBA00006706"/>
    </source>
</evidence>
<dbReference type="GeneID" id="29070157"/>
<keyword evidence="6" id="KW-0414">Isoprene biosynthesis</keyword>
<evidence type="ECO:0000313" key="8">
    <source>
        <dbReference type="EMBL" id="AOM67655.1"/>
    </source>
</evidence>
<name>A0A1C9CH08_PALPL</name>
<protein>
    <submittedName>
        <fullName evidence="8">Prenyl transferase</fullName>
    </submittedName>
</protein>
<dbReference type="CDD" id="cd00685">
    <property type="entry name" value="Trans_IPPS_HT"/>
    <property type="match status" value="1"/>
</dbReference>
<reference evidence="8" key="1">
    <citation type="journal article" date="2018" name="PLoS ONE">
        <title>Plastid genome analysis of three Nemaliophycidae red algal species suggests environmental adaptation for iron limited habitats.</title>
        <authorList>
            <person name="Cho C.H."/>
            <person name="Choi J.W."/>
            <person name="Lam D.W."/>
            <person name="Kim K.M."/>
            <person name="Yoon H.S."/>
        </authorList>
    </citation>
    <scope>NUCLEOTIDE SEQUENCE</scope>
</reference>
<dbReference type="SFLD" id="SFLDS00005">
    <property type="entry name" value="Isoprenoid_Synthase_Type_I"/>
    <property type="match status" value="1"/>
</dbReference>
<dbReference type="NCBIfam" id="TIGR02749">
    <property type="entry name" value="prenyl_cyano"/>
    <property type="match status" value="1"/>
</dbReference>
<evidence type="ECO:0000256" key="6">
    <source>
        <dbReference type="ARBA" id="ARBA00023229"/>
    </source>
</evidence>
<proteinExistence type="inferred from homology"/>
<geneLocation type="plastid" evidence="8"/>
<dbReference type="AlphaFoldDB" id="A0A1C9CH08"/>
<keyword evidence="8" id="KW-0934">Plastid</keyword>
<dbReference type="PANTHER" id="PTHR12001:SF69">
    <property type="entry name" value="ALL TRANS-POLYPRENYL-DIPHOSPHATE SYNTHASE PDSS1"/>
    <property type="match status" value="1"/>
</dbReference>
<dbReference type="RefSeq" id="YP_009294215.1">
    <property type="nucleotide sequence ID" value="NC_031147.1"/>
</dbReference>
<dbReference type="GO" id="GO:0008299">
    <property type="term" value="P:isoprenoid biosynthetic process"/>
    <property type="evidence" value="ECO:0007669"/>
    <property type="project" value="UniProtKB-KW"/>
</dbReference>
<comment type="similarity">
    <text evidence="2 7">Belongs to the FPP/GGPP synthase family.</text>
</comment>